<protein>
    <submittedName>
        <fullName evidence="1">Uncharacterized protein</fullName>
    </submittedName>
</protein>
<reference evidence="1" key="1">
    <citation type="journal article" date="2014" name="Front. Microbiol.">
        <title>High frequency of phylogenetically diverse reductive dehalogenase-homologous genes in deep subseafloor sedimentary metagenomes.</title>
        <authorList>
            <person name="Kawai M."/>
            <person name="Futagami T."/>
            <person name="Toyoda A."/>
            <person name="Takaki Y."/>
            <person name="Nishi S."/>
            <person name="Hori S."/>
            <person name="Arai W."/>
            <person name="Tsubouchi T."/>
            <person name="Morono Y."/>
            <person name="Uchiyama I."/>
            <person name="Ito T."/>
            <person name="Fujiyama A."/>
            <person name="Inagaki F."/>
            <person name="Takami H."/>
        </authorList>
    </citation>
    <scope>NUCLEOTIDE SEQUENCE</scope>
    <source>
        <strain evidence="1">Expedition CK06-06</strain>
    </source>
</reference>
<accession>X1SII0</accession>
<evidence type="ECO:0000313" key="1">
    <source>
        <dbReference type="EMBL" id="GAI75215.1"/>
    </source>
</evidence>
<feature type="non-terminal residue" evidence="1">
    <location>
        <position position="1"/>
    </location>
</feature>
<comment type="caution">
    <text evidence="1">The sequence shown here is derived from an EMBL/GenBank/DDBJ whole genome shotgun (WGS) entry which is preliminary data.</text>
</comment>
<dbReference type="AlphaFoldDB" id="X1SII0"/>
<gene>
    <name evidence="1" type="ORF">S12H4_25531</name>
</gene>
<sequence>IITSIDTNGYYHLNNVHSLKLRDDSFNIYALSSILNSKDFNKLYHIKSMEKGRAFAQIDIDFLLTMPLPDFSEQDAGILQEFYFENQKNKMKNKSISAYELEEVVNHKIFQDRD</sequence>
<organism evidence="1">
    <name type="scientific">marine sediment metagenome</name>
    <dbReference type="NCBI Taxonomy" id="412755"/>
    <lineage>
        <taxon>unclassified sequences</taxon>
        <taxon>metagenomes</taxon>
        <taxon>ecological metagenomes</taxon>
    </lineage>
</organism>
<name>X1SII0_9ZZZZ</name>
<dbReference type="EMBL" id="BARW01014397">
    <property type="protein sequence ID" value="GAI75215.1"/>
    <property type="molecule type" value="Genomic_DNA"/>
</dbReference>
<proteinExistence type="predicted"/>